<feature type="compositionally biased region" description="Low complexity" evidence="8">
    <location>
        <begin position="350"/>
        <end position="368"/>
    </location>
</feature>
<feature type="compositionally biased region" description="Basic residues" evidence="8">
    <location>
        <begin position="400"/>
        <end position="409"/>
    </location>
</feature>
<evidence type="ECO:0000259" key="9">
    <source>
        <dbReference type="PROSITE" id="PS50011"/>
    </source>
</evidence>
<dbReference type="EC" id="2.7.11.1" evidence="1"/>
<dbReference type="CDD" id="cd14014">
    <property type="entry name" value="STKc_PknB_like"/>
    <property type="match status" value="1"/>
</dbReference>
<dbReference type="InterPro" id="IPR011042">
    <property type="entry name" value="6-blade_b-propeller_TolB-like"/>
</dbReference>
<dbReference type="KEGG" id="fal:FRAAL1337"/>
<feature type="region of interest" description="Disordered" evidence="8">
    <location>
        <begin position="304"/>
        <end position="417"/>
    </location>
</feature>
<keyword evidence="3" id="KW-0808">Transferase</keyword>
<keyword evidence="7" id="KW-0067">ATP-binding</keyword>
<keyword evidence="4" id="KW-0677">Repeat</keyword>
<dbReference type="eggNOG" id="COG3391">
    <property type="taxonomic scope" value="Bacteria"/>
</dbReference>
<dbReference type="PROSITE" id="PS00108">
    <property type="entry name" value="PROTEIN_KINASE_ST"/>
    <property type="match status" value="1"/>
</dbReference>
<dbReference type="HOGENOM" id="CLU_383001_0_0_11"/>
<evidence type="ECO:0000256" key="5">
    <source>
        <dbReference type="ARBA" id="ARBA00022741"/>
    </source>
</evidence>
<sequence length="722" mass="74747">MPACRAGRVNLDRANLEAALPGYTVTRLIAGGGFGLVFAGQHLRLDRPVAIKILLPGADGAAAARDTFAAEARLLERLAHPHIVRVHDFVERDDLSMIIMEYCGGGTLRRWVRHRPTVVTAVGIGLAVAAALDLAHRQQVIHRDIKPENVLFAGDGTPKVSDFGIAKIVAFSGNPTNTVIGTPAYMAPEQFTGTALRPATDLYSLGIVLYELLSGRTPYSGRGIATYLTQRHLHEPPPPLGAPTPPAIASVVMRALDADPARRPPTAADFANDLVTATTRVFGPGWLQGCTIPLHLPDEIRASAGRGGRTATAPPSVPQGRPTAPRRPAVPDAVETVGYTATDSPPESGTPADDVPAAAQAPATVRAPSPTDLAPPAPVADSPPGRGTPPAGGTRGWWPSRRRSTRKPAARSAGRPVDYRIDSPFGVAVAPDRALIVSQPLLHRISRVDPEFLLDLAPTGVPPHGRGGGLSVVAGTGKAGRTGDGGPASDAELDSPAGIAVGPDGSLLITDSLNDRLCRVSPEGRIETVTVVSGLRRPRSVTVDGDGVIHLADTGNHRVWRLDPDGTARVVAGSGTPGHSGDGGLAIHASLRGPQAVAVDAQGRLLVADQEHRRVRRVDAAGRIETIAGTAYGGRPATAGGPARATDIGAPTSLAVGPDGIVYVADSANNQVLALQGDSTLRVVASRSGPVVVADPRQVAVGPDGTVYIAQPGRHRITIIPG</sequence>
<accession>Q0RR26</accession>
<dbReference type="Gene3D" id="2.120.10.30">
    <property type="entry name" value="TolB, C-terminal domain"/>
    <property type="match status" value="1"/>
</dbReference>
<dbReference type="OrthoDB" id="9801841at2"/>
<dbReference type="PANTHER" id="PTHR43289:SF6">
    <property type="entry name" value="SERINE_THREONINE-PROTEIN KINASE NEKL-3"/>
    <property type="match status" value="1"/>
</dbReference>
<dbReference type="Pfam" id="PF00069">
    <property type="entry name" value="Pkinase"/>
    <property type="match status" value="1"/>
</dbReference>
<dbReference type="EMBL" id="CT573213">
    <property type="protein sequence ID" value="CAJ59997.1"/>
    <property type="molecule type" value="Genomic_DNA"/>
</dbReference>
<dbReference type="PANTHER" id="PTHR43289">
    <property type="entry name" value="MITOGEN-ACTIVATED PROTEIN KINASE KINASE KINASE 20-RELATED"/>
    <property type="match status" value="1"/>
</dbReference>
<dbReference type="AlphaFoldDB" id="Q0RR26"/>
<evidence type="ECO:0000256" key="1">
    <source>
        <dbReference type="ARBA" id="ARBA00012513"/>
    </source>
</evidence>
<dbReference type="InterPro" id="IPR056822">
    <property type="entry name" value="TEN_NHL"/>
</dbReference>
<dbReference type="InterPro" id="IPR001258">
    <property type="entry name" value="NHL_repeat"/>
</dbReference>
<dbReference type="STRING" id="326424.FRAAL1337"/>
<dbReference type="GO" id="GO:0004674">
    <property type="term" value="F:protein serine/threonine kinase activity"/>
    <property type="evidence" value="ECO:0007669"/>
    <property type="project" value="UniProtKB-KW"/>
</dbReference>
<protein>
    <recommendedName>
        <fullName evidence="1">non-specific serine/threonine protein kinase</fullName>
        <ecNumber evidence="1">2.7.11.1</ecNumber>
    </recommendedName>
</protein>
<dbReference type="eggNOG" id="COG0515">
    <property type="taxonomic scope" value="Bacteria"/>
</dbReference>
<name>Q0RR26_FRAAA</name>
<keyword evidence="6" id="KW-0418">Kinase</keyword>
<evidence type="ECO:0000256" key="2">
    <source>
        <dbReference type="ARBA" id="ARBA00022527"/>
    </source>
</evidence>
<evidence type="ECO:0000256" key="6">
    <source>
        <dbReference type="ARBA" id="ARBA00022777"/>
    </source>
</evidence>
<evidence type="ECO:0000256" key="4">
    <source>
        <dbReference type="ARBA" id="ARBA00022737"/>
    </source>
</evidence>
<organism evidence="10 11">
    <name type="scientific">Frankia alni (strain DSM 45986 / CECT 9034 / ACN14a)</name>
    <dbReference type="NCBI Taxonomy" id="326424"/>
    <lineage>
        <taxon>Bacteria</taxon>
        <taxon>Bacillati</taxon>
        <taxon>Actinomycetota</taxon>
        <taxon>Actinomycetes</taxon>
        <taxon>Frankiales</taxon>
        <taxon>Frankiaceae</taxon>
        <taxon>Frankia</taxon>
    </lineage>
</organism>
<dbReference type="PROSITE" id="PS50011">
    <property type="entry name" value="PROTEIN_KINASE_DOM"/>
    <property type="match status" value="1"/>
</dbReference>
<dbReference type="InterPro" id="IPR008271">
    <property type="entry name" value="Ser/Thr_kinase_AS"/>
</dbReference>
<feature type="compositionally biased region" description="Low complexity" evidence="8">
    <location>
        <begin position="383"/>
        <end position="399"/>
    </location>
</feature>
<dbReference type="InterPro" id="IPR000719">
    <property type="entry name" value="Prot_kinase_dom"/>
</dbReference>
<dbReference type="Pfam" id="PF25021">
    <property type="entry name" value="TEN_NHL"/>
    <property type="match status" value="1"/>
</dbReference>
<reference evidence="10 11" key="1">
    <citation type="journal article" date="2007" name="Genome Res.">
        <title>Genome characteristics of facultatively symbiotic Frankia sp. strains reflect host range and host plant biogeography.</title>
        <authorList>
            <person name="Normand P."/>
            <person name="Lapierre P."/>
            <person name="Tisa L.S."/>
            <person name="Gogarten J.P."/>
            <person name="Alloisio N."/>
            <person name="Bagnarol E."/>
            <person name="Bassi C.A."/>
            <person name="Berry A.M."/>
            <person name="Bickhart D.M."/>
            <person name="Choisne N."/>
            <person name="Couloux A."/>
            <person name="Cournoyer B."/>
            <person name="Cruveiller S."/>
            <person name="Daubin V."/>
            <person name="Demange N."/>
            <person name="Francino M.P."/>
            <person name="Goltsman E."/>
            <person name="Huang Y."/>
            <person name="Kopp O.R."/>
            <person name="Labarre L."/>
            <person name="Lapidus A."/>
            <person name="Lavire C."/>
            <person name="Marechal J."/>
            <person name="Martinez M."/>
            <person name="Mastronunzio J.E."/>
            <person name="Mullin B.C."/>
            <person name="Niemann J."/>
            <person name="Pujic P."/>
            <person name="Rawnsley T."/>
            <person name="Rouy Z."/>
            <person name="Schenowitz C."/>
            <person name="Sellstedt A."/>
            <person name="Tavares F."/>
            <person name="Tomkins J.P."/>
            <person name="Vallenet D."/>
            <person name="Valverde C."/>
            <person name="Wall L.G."/>
            <person name="Wang Y."/>
            <person name="Medigue C."/>
            <person name="Benson D.R."/>
        </authorList>
    </citation>
    <scope>NUCLEOTIDE SEQUENCE [LARGE SCALE GENOMIC DNA]</scope>
    <source>
        <strain evidence="11">DSM 45986 / CECT 9034 / ACN14a</strain>
    </source>
</reference>
<dbReference type="Proteomes" id="UP000000657">
    <property type="component" value="Chromosome"/>
</dbReference>
<evidence type="ECO:0000256" key="3">
    <source>
        <dbReference type="ARBA" id="ARBA00022679"/>
    </source>
</evidence>
<evidence type="ECO:0000256" key="7">
    <source>
        <dbReference type="ARBA" id="ARBA00022840"/>
    </source>
</evidence>
<dbReference type="GO" id="GO:0005524">
    <property type="term" value="F:ATP binding"/>
    <property type="evidence" value="ECO:0007669"/>
    <property type="project" value="UniProtKB-KW"/>
</dbReference>
<dbReference type="Gene3D" id="3.30.200.20">
    <property type="entry name" value="Phosphorylase Kinase, domain 1"/>
    <property type="match status" value="1"/>
</dbReference>
<keyword evidence="2" id="KW-0723">Serine/threonine-protein kinase</keyword>
<dbReference type="SUPFAM" id="SSF101898">
    <property type="entry name" value="NHL repeat"/>
    <property type="match status" value="1"/>
</dbReference>
<gene>
    <name evidence="10" type="ordered locus">FRAAL1337</name>
</gene>
<feature type="domain" description="Protein kinase" evidence="9">
    <location>
        <begin position="23"/>
        <end position="275"/>
    </location>
</feature>
<proteinExistence type="predicted"/>
<dbReference type="SMART" id="SM00220">
    <property type="entry name" value="S_TKc"/>
    <property type="match status" value="1"/>
</dbReference>
<evidence type="ECO:0000313" key="10">
    <source>
        <dbReference type="EMBL" id="CAJ59997.1"/>
    </source>
</evidence>
<dbReference type="SUPFAM" id="SSF56112">
    <property type="entry name" value="Protein kinase-like (PK-like)"/>
    <property type="match status" value="1"/>
</dbReference>
<evidence type="ECO:0000256" key="8">
    <source>
        <dbReference type="SAM" id="MobiDB-lite"/>
    </source>
</evidence>
<dbReference type="Pfam" id="PF01436">
    <property type="entry name" value="NHL"/>
    <property type="match status" value="1"/>
</dbReference>
<evidence type="ECO:0000313" key="11">
    <source>
        <dbReference type="Proteomes" id="UP000000657"/>
    </source>
</evidence>
<keyword evidence="11" id="KW-1185">Reference proteome</keyword>
<dbReference type="Gene3D" id="1.10.510.10">
    <property type="entry name" value="Transferase(Phosphotransferase) domain 1"/>
    <property type="match status" value="1"/>
</dbReference>
<dbReference type="InterPro" id="IPR011009">
    <property type="entry name" value="Kinase-like_dom_sf"/>
</dbReference>
<keyword evidence="5" id="KW-0547">Nucleotide-binding</keyword>